<comment type="caution">
    <text evidence="9">The sequence shown here is derived from an EMBL/GenBank/DDBJ whole genome shotgun (WGS) entry which is preliminary data.</text>
</comment>
<gene>
    <name evidence="9" type="ORF">ACFODZ_09880</name>
</gene>
<dbReference type="Pfam" id="PF02897">
    <property type="entry name" value="Peptidase_S9_N"/>
    <property type="match status" value="1"/>
</dbReference>
<dbReference type="Gene3D" id="3.40.50.1820">
    <property type="entry name" value="alpha/beta hydrolase"/>
    <property type="match status" value="1"/>
</dbReference>
<evidence type="ECO:0000259" key="7">
    <source>
        <dbReference type="Pfam" id="PF00326"/>
    </source>
</evidence>
<feature type="chain" id="PRO_5045848626" evidence="6">
    <location>
        <begin position="22"/>
        <end position="728"/>
    </location>
</feature>
<comment type="similarity">
    <text evidence="1">Belongs to the peptidase S9A family.</text>
</comment>
<dbReference type="InterPro" id="IPR002470">
    <property type="entry name" value="Peptidase_S9A"/>
</dbReference>
<dbReference type="PROSITE" id="PS51257">
    <property type="entry name" value="PROKAR_LIPOPROTEIN"/>
    <property type="match status" value="1"/>
</dbReference>
<feature type="signal peptide" evidence="6">
    <location>
        <begin position="1"/>
        <end position="21"/>
    </location>
</feature>
<dbReference type="PRINTS" id="PR00862">
    <property type="entry name" value="PROLIGOPTASE"/>
</dbReference>
<dbReference type="Gene3D" id="2.130.10.120">
    <property type="entry name" value="Prolyl oligopeptidase, N-terminal domain"/>
    <property type="match status" value="1"/>
</dbReference>
<dbReference type="Pfam" id="PF00326">
    <property type="entry name" value="Peptidase_S9"/>
    <property type="match status" value="1"/>
</dbReference>
<evidence type="ECO:0000256" key="3">
    <source>
        <dbReference type="ARBA" id="ARBA00022801"/>
    </source>
</evidence>
<keyword evidence="10" id="KW-1185">Reference proteome</keyword>
<dbReference type="InterPro" id="IPR029058">
    <property type="entry name" value="AB_hydrolase_fold"/>
</dbReference>
<protein>
    <submittedName>
        <fullName evidence="9">S9 family peptidase</fullName>
    </submittedName>
</protein>
<proteinExistence type="inferred from homology"/>
<dbReference type="PROSITE" id="PS00708">
    <property type="entry name" value="PRO_ENDOPEP_SER"/>
    <property type="match status" value="1"/>
</dbReference>
<feature type="domain" description="Peptidase S9 prolyl oligopeptidase catalytic" evidence="7">
    <location>
        <begin position="510"/>
        <end position="725"/>
    </location>
</feature>
<name>A0ABV7JCG9_9GAMM</name>
<organism evidence="9 10">
    <name type="scientific">Marinicella sediminis</name>
    <dbReference type="NCBI Taxonomy" id="1792834"/>
    <lineage>
        <taxon>Bacteria</taxon>
        <taxon>Pseudomonadati</taxon>
        <taxon>Pseudomonadota</taxon>
        <taxon>Gammaproteobacteria</taxon>
        <taxon>Lysobacterales</taxon>
        <taxon>Marinicellaceae</taxon>
        <taxon>Marinicella</taxon>
    </lineage>
</organism>
<sequence>MKKPLLCLAVFSLLSCQQQPAEETDTAAEQAAPTTNQETETVMNSPQPPMAEKRPHVFEIHGDQRTDNYHWLRDDTREDPDVLAYLNAENAYAEGQMADSEAFTDRIYNEIVNRIVQNDESVPYQIDDFWYYRKYTEGQEYPIYARKKGSMDADEEILIDVNKLAEGHAYYASNSQSVSHDHKIYAFSEDTVSRRQYDLRFKDLETGEMLDDVIKNTTGSIAWAKDNKTVFYTRKHPTTLLPYQVFRHELGTATDDDVLVYEEPDNTFYIAAYTSRSKDYIMIYAGATTLTEIFYLAADDPQGEFQSVLPREPKHEYTVEDFNGQWVIKTNWQALNSRVMKAPIGESGNKDQWQEVVPHDDETLIYDLETFKDWLVVEQRKNGIRHLKAMNWETGESKLIQSEEPAYTMSVAYNPQQDHNTMRYNYDSLTQLGSVLEIDLDSDEKTLLKQDKINGAYDPEDYQSKRLEIEARDGAMVPVSMVYKKGMGELDKRPLLVYAYGSYGSSIDPRFSLSRLSLLDRGFIYAIPHIRGSQAKGRQWYEDGKMFNKMNTFTDYIDATKALLAQNIGDAKRVYAWGGSAGGLLMGVVANLDGMLYDGMIAAVPFVDVVTTMLDEDIPLTTGEFDEWGNPKNKDSYDYMLSYSPYDQVKAQDYPNILITTGLHDSQVQYWEPAKWAAKLREMKTNDKLVLLRTNMDTGHGGASGRFSYFKETAQDYTFLLKLAGIKE</sequence>
<dbReference type="EMBL" id="JBHRTS010000004">
    <property type="protein sequence ID" value="MFC3194545.1"/>
    <property type="molecule type" value="Genomic_DNA"/>
</dbReference>
<evidence type="ECO:0000313" key="10">
    <source>
        <dbReference type="Proteomes" id="UP001595533"/>
    </source>
</evidence>
<dbReference type="SUPFAM" id="SSF50993">
    <property type="entry name" value="Peptidase/esterase 'gauge' domain"/>
    <property type="match status" value="1"/>
</dbReference>
<evidence type="ECO:0000259" key="8">
    <source>
        <dbReference type="Pfam" id="PF02897"/>
    </source>
</evidence>
<feature type="compositionally biased region" description="Polar residues" evidence="5">
    <location>
        <begin position="36"/>
        <end position="45"/>
    </location>
</feature>
<evidence type="ECO:0000313" key="9">
    <source>
        <dbReference type="EMBL" id="MFC3194545.1"/>
    </source>
</evidence>
<dbReference type="InterPro" id="IPR002471">
    <property type="entry name" value="Pept_S9_AS"/>
</dbReference>
<reference evidence="10" key="1">
    <citation type="journal article" date="2019" name="Int. J. Syst. Evol. Microbiol.">
        <title>The Global Catalogue of Microorganisms (GCM) 10K type strain sequencing project: providing services to taxonomists for standard genome sequencing and annotation.</title>
        <authorList>
            <consortium name="The Broad Institute Genomics Platform"/>
            <consortium name="The Broad Institute Genome Sequencing Center for Infectious Disease"/>
            <person name="Wu L."/>
            <person name="Ma J."/>
        </authorList>
    </citation>
    <scope>NUCLEOTIDE SEQUENCE [LARGE SCALE GENOMIC DNA]</scope>
    <source>
        <strain evidence="10">KCTC 42953</strain>
    </source>
</reference>
<dbReference type="PANTHER" id="PTHR11757:SF19">
    <property type="entry name" value="PROLYL ENDOPEPTIDASE-LIKE"/>
    <property type="match status" value="1"/>
</dbReference>
<accession>A0ABV7JCG9</accession>
<evidence type="ECO:0000256" key="5">
    <source>
        <dbReference type="SAM" id="MobiDB-lite"/>
    </source>
</evidence>
<dbReference type="PANTHER" id="PTHR11757">
    <property type="entry name" value="PROTEASE FAMILY S9A OLIGOPEPTIDASE"/>
    <property type="match status" value="1"/>
</dbReference>
<dbReference type="InterPro" id="IPR001375">
    <property type="entry name" value="Peptidase_S9_cat"/>
</dbReference>
<feature type="region of interest" description="Disordered" evidence="5">
    <location>
        <begin position="22"/>
        <end position="50"/>
    </location>
</feature>
<feature type="compositionally biased region" description="Low complexity" evidence="5">
    <location>
        <begin position="22"/>
        <end position="35"/>
    </location>
</feature>
<evidence type="ECO:0000256" key="6">
    <source>
        <dbReference type="SAM" id="SignalP"/>
    </source>
</evidence>
<evidence type="ECO:0000256" key="2">
    <source>
        <dbReference type="ARBA" id="ARBA00022670"/>
    </source>
</evidence>
<dbReference type="Proteomes" id="UP001595533">
    <property type="component" value="Unassembled WGS sequence"/>
</dbReference>
<keyword evidence="2" id="KW-0645">Protease</keyword>
<keyword evidence="6" id="KW-0732">Signal</keyword>
<evidence type="ECO:0000256" key="4">
    <source>
        <dbReference type="ARBA" id="ARBA00022825"/>
    </source>
</evidence>
<evidence type="ECO:0000256" key="1">
    <source>
        <dbReference type="ARBA" id="ARBA00005228"/>
    </source>
</evidence>
<dbReference type="InterPro" id="IPR023302">
    <property type="entry name" value="Pept_S9A_N"/>
</dbReference>
<feature type="domain" description="Peptidase S9A N-terminal" evidence="8">
    <location>
        <begin position="48"/>
        <end position="450"/>
    </location>
</feature>
<keyword evidence="3" id="KW-0378">Hydrolase</keyword>
<dbReference type="InterPro" id="IPR051543">
    <property type="entry name" value="Serine_Peptidase_S9A"/>
</dbReference>
<dbReference type="SUPFAM" id="SSF53474">
    <property type="entry name" value="alpha/beta-Hydrolases"/>
    <property type="match status" value="1"/>
</dbReference>
<dbReference type="RefSeq" id="WP_077411250.1">
    <property type="nucleotide sequence ID" value="NZ_JBHRTS010000004.1"/>
</dbReference>
<keyword evidence="4" id="KW-0720">Serine protease</keyword>